<dbReference type="EMBL" id="JAPVEA010000002">
    <property type="protein sequence ID" value="KAJ5459864.1"/>
    <property type="molecule type" value="Genomic_DNA"/>
</dbReference>
<dbReference type="Proteomes" id="UP001213681">
    <property type="component" value="Unassembled WGS sequence"/>
</dbReference>
<dbReference type="RefSeq" id="XP_056768906.1">
    <property type="nucleotide sequence ID" value="XM_056904799.1"/>
</dbReference>
<dbReference type="AlphaFoldDB" id="A0AAD6G4X0"/>
<dbReference type="GeneID" id="81595042"/>
<accession>A0AAD6G4X0</accession>
<reference evidence="1" key="1">
    <citation type="submission" date="2022-12" db="EMBL/GenBank/DDBJ databases">
        <authorList>
            <person name="Petersen C."/>
        </authorList>
    </citation>
    <scope>NUCLEOTIDE SEQUENCE</scope>
    <source>
        <strain evidence="1">IBT 16125</strain>
    </source>
</reference>
<organism evidence="1 2">
    <name type="scientific">Penicillium daleae</name>
    <dbReference type="NCBI Taxonomy" id="63821"/>
    <lineage>
        <taxon>Eukaryota</taxon>
        <taxon>Fungi</taxon>
        <taxon>Dikarya</taxon>
        <taxon>Ascomycota</taxon>
        <taxon>Pezizomycotina</taxon>
        <taxon>Eurotiomycetes</taxon>
        <taxon>Eurotiomycetidae</taxon>
        <taxon>Eurotiales</taxon>
        <taxon>Aspergillaceae</taxon>
        <taxon>Penicillium</taxon>
    </lineage>
</organism>
<proteinExistence type="predicted"/>
<evidence type="ECO:0000313" key="1">
    <source>
        <dbReference type="EMBL" id="KAJ5459864.1"/>
    </source>
</evidence>
<evidence type="ECO:0000313" key="2">
    <source>
        <dbReference type="Proteomes" id="UP001213681"/>
    </source>
</evidence>
<reference evidence="1" key="2">
    <citation type="journal article" date="2023" name="IMA Fungus">
        <title>Comparative genomic study of the Penicillium genus elucidates a diverse pangenome and 15 lateral gene transfer events.</title>
        <authorList>
            <person name="Petersen C."/>
            <person name="Sorensen T."/>
            <person name="Nielsen M.R."/>
            <person name="Sondergaard T.E."/>
            <person name="Sorensen J.L."/>
            <person name="Fitzpatrick D.A."/>
            <person name="Frisvad J.C."/>
            <person name="Nielsen K.L."/>
        </authorList>
    </citation>
    <scope>NUCLEOTIDE SEQUENCE</scope>
    <source>
        <strain evidence="1">IBT 16125</strain>
    </source>
</reference>
<protein>
    <submittedName>
        <fullName evidence="1">Uncharacterized protein</fullName>
    </submittedName>
</protein>
<name>A0AAD6G4X0_9EURO</name>
<keyword evidence="2" id="KW-1185">Reference proteome</keyword>
<sequence length="67" mass="7480">MHIGAQFKDPKITGRDYDLLSINDHPKYEDLFPNHRPANGSPSLAAWLDAPKASQPWTPLGISKPKK</sequence>
<comment type="caution">
    <text evidence="1">The sequence shown here is derived from an EMBL/GenBank/DDBJ whole genome shotgun (WGS) entry which is preliminary data.</text>
</comment>
<gene>
    <name evidence="1" type="ORF">N7458_001416</name>
</gene>